<proteinExistence type="predicted"/>
<evidence type="ECO:0000256" key="1">
    <source>
        <dbReference type="SAM" id="Phobius"/>
    </source>
</evidence>
<dbReference type="Proteomes" id="UP000199604">
    <property type="component" value="Unassembled WGS sequence"/>
</dbReference>
<keyword evidence="1" id="KW-0472">Membrane</keyword>
<protein>
    <submittedName>
        <fullName evidence="2">Uncharacterized protein</fullName>
    </submittedName>
</protein>
<keyword evidence="3" id="KW-1185">Reference proteome</keyword>
<keyword evidence="1" id="KW-1133">Transmembrane helix</keyword>
<feature type="transmembrane region" description="Helical" evidence="1">
    <location>
        <begin position="209"/>
        <end position="230"/>
    </location>
</feature>
<feature type="transmembrane region" description="Helical" evidence="1">
    <location>
        <begin position="167"/>
        <end position="189"/>
    </location>
</feature>
<sequence length="243" mass="28331">MINNTRNLINEMIKKTETIANFISDNQTNEFLPSYFDKLYENLKDLNNRSEKYTIGLILIIFLHLIFGQNTIESFSIGPINIKDISIIPKVLPILIIYAIFNLYSIQHQKNDLINALKVHSFTFFKQKYTSEDLKNNNKLTYITRLFLPYSFSNMVTSLLTEKPSKLTSAIGFIILLPTIALGLLPFAFLYQMLESIFNKYYNDTLGFISFWLSIWVFVLTIFYIVINAINESNEEKKLLEED</sequence>
<feature type="transmembrane region" description="Helical" evidence="1">
    <location>
        <begin position="87"/>
        <end position="104"/>
    </location>
</feature>
<accession>A0A1I0ZWB7</accession>
<organism evidence="2 3">
    <name type="scientific">Flavobacterium swingsii</name>
    <dbReference type="NCBI Taxonomy" id="498292"/>
    <lineage>
        <taxon>Bacteria</taxon>
        <taxon>Pseudomonadati</taxon>
        <taxon>Bacteroidota</taxon>
        <taxon>Flavobacteriia</taxon>
        <taxon>Flavobacteriales</taxon>
        <taxon>Flavobacteriaceae</taxon>
        <taxon>Flavobacterium</taxon>
    </lineage>
</organism>
<evidence type="ECO:0000313" key="3">
    <source>
        <dbReference type="Proteomes" id="UP000199604"/>
    </source>
</evidence>
<keyword evidence="1" id="KW-0812">Transmembrane</keyword>
<reference evidence="3" key="1">
    <citation type="submission" date="2016-10" db="EMBL/GenBank/DDBJ databases">
        <authorList>
            <person name="Varghese N."/>
            <person name="Submissions S."/>
        </authorList>
    </citation>
    <scope>NUCLEOTIDE SEQUENCE [LARGE SCALE GENOMIC DNA]</scope>
    <source>
        <strain evidence="3">DSM 21789</strain>
    </source>
</reference>
<name>A0A1I0ZWB7_9FLAO</name>
<evidence type="ECO:0000313" key="2">
    <source>
        <dbReference type="EMBL" id="SFB30049.1"/>
    </source>
</evidence>
<dbReference type="AlphaFoldDB" id="A0A1I0ZWB7"/>
<dbReference type="OrthoDB" id="1339851at2"/>
<dbReference type="EMBL" id="FOJT01000006">
    <property type="protein sequence ID" value="SFB30049.1"/>
    <property type="molecule type" value="Genomic_DNA"/>
</dbReference>
<feature type="transmembrane region" description="Helical" evidence="1">
    <location>
        <begin position="53"/>
        <end position="72"/>
    </location>
</feature>
<gene>
    <name evidence="2" type="ORF">SAMN05660845_2512</name>
</gene>
<dbReference type="RefSeq" id="WP_091477662.1">
    <property type="nucleotide sequence ID" value="NZ_FOJT01000006.1"/>
</dbReference>